<organism evidence="1 2">
    <name type="scientific">Physcomitrium patens</name>
    <name type="common">Spreading-leaved earth moss</name>
    <name type="synonym">Physcomitrella patens</name>
    <dbReference type="NCBI Taxonomy" id="3218"/>
    <lineage>
        <taxon>Eukaryota</taxon>
        <taxon>Viridiplantae</taxon>
        <taxon>Streptophyta</taxon>
        <taxon>Embryophyta</taxon>
        <taxon>Bryophyta</taxon>
        <taxon>Bryophytina</taxon>
        <taxon>Bryopsida</taxon>
        <taxon>Funariidae</taxon>
        <taxon>Funariales</taxon>
        <taxon>Funariaceae</taxon>
        <taxon>Physcomitrium</taxon>
    </lineage>
</organism>
<dbReference type="EMBL" id="ABEU02000006">
    <property type="status" value="NOT_ANNOTATED_CDS"/>
    <property type="molecule type" value="Genomic_DNA"/>
</dbReference>
<dbReference type="InParanoid" id="A9T7U9"/>
<sequence>MADKKGTGATIREIEVKRAVANGVASKEAEVKKVVPNGPTSKQAFRKVEEEQRARLAKQRKAEEEWLLKLIQKEDNRRKRIQKALTKEEEEDQKTAQRACATSRSADDSRRNLFKNLEEDQRDMHAGQISTQTKPVKVARWTESLKKLRAQAQEDKIEDVRTGSRQNANRWVGNSRCALVTQRLLKRIEIQMEHHPPSILHIIISNQRCCSPSKTLPLGIFSAFDGCYLN</sequence>
<proteinExistence type="predicted"/>
<accession>A9T7U9</accession>
<reference evidence="1 2" key="2">
    <citation type="journal article" date="2018" name="Plant J.">
        <title>The Physcomitrella patens chromosome-scale assembly reveals moss genome structure and evolution.</title>
        <authorList>
            <person name="Lang D."/>
            <person name="Ullrich K.K."/>
            <person name="Murat F."/>
            <person name="Fuchs J."/>
            <person name="Jenkins J."/>
            <person name="Haas F.B."/>
            <person name="Piednoel M."/>
            <person name="Gundlach H."/>
            <person name="Van Bel M."/>
            <person name="Meyberg R."/>
            <person name="Vives C."/>
            <person name="Morata J."/>
            <person name="Symeonidi A."/>
            <person name="Hiss M."/>
            <person name="Muchero W."/>
            <person name="Kamisugi Y."/>
            <person name="Saleh O."/>
            <person name="Blanc G."/>
            <person name="Decker E.L."/>
            <person name="van Gessel N."/>
            <person name="Grimwood J."/>
            <person name="Hayes R.D."/>
            <person name="Graham S.W."/>
            <person name="Gunter L.E."/>
            <person name="McDaniel S.F."/>
            <person name="Hoernstein S.N.W."/>
            <person name="Larsson A."/>
            <person name="Li F.W."/>
            <person name="Perroud P.F."/>
            <person name="Phillips J."/>
            <person name="Ranjan P."/>
            <person name="Rokshar D.S."/>
            <person name="Rothfels C.J."/>
            <person name="Schneider L."/>
            <person name="Shu S."/>
            <person name="Stevenson D.W."/>
            <person name="Thummler F."/>
            <person name="Tillich M."/>
            <person name="Villarreal Aguilar J.C."/>
            <person name="Widiez T."/>
            <person name="Wong G.K."/>
            <person name="Wymore A."/>
            <person name="Zhang Y."/>
            <person name="Zimmer A.D."/>
            <person name="Quatrano R.S."/>
            <person name="Mayer K.F.X."/>
            <person name="Goodstein D."/>
            <person name="Casacuberta J.M."/>
            <person name="Vandepoele K."/>
            <person name="Reski R."/>
            <person name="Cuming A.C."/>
            <person name="Tuskan G.A."/>
            <person name="Maumus F."/>
            <person name="Salse J."/>
            <person name="Schmutz J."/>
            <person name="Rensing S.A."/>
        </authorList>
    </citation>
    <scope>NUCLEOTIDE SEQUENCE [LARGE SCALE GENOMIC DNA]</scope>
    <source>
        <strain evidence="1 2">cv. Gransden 2004</strain>
    </source>
</reference>
<dbReference type="EnsemblPlants" id="Pp3c6_5060V3.3">
    <property type="protein sequence ID" value="Pp3c6_5060V3.3"/>
    <property type="gene ID" value="Pp3c6_5060"/>
</dbReference>
<gene>
    <name evidence="1" type="primary">LOC112284053</name>
</gene>
<protein>
    <submittedName>
        <fullName evidence="1">Uncharacterized protein</fullName>
    </submittedName>
</protein>
<evidence type="ECO:0000313" key="2">
    <source>
        <dbReference type="Proteomes" id="UP000006727"/>
    </source>
</evidence>
<dbReference type="AlphaFoldDB" id="A9T7U9"/>
<dbReference type="Proteomes" id="UP000006727">
    <property type="component" value="Chromosome 6"/>
</dbReference>
<dbReference type="Gramene" id="Pp3c6_5060V3.3">
    <property type="protein sequence ID" value="Pp3c6_5060V3.3"/>
    <property type="gene ID" value="Pp3c6_5060"/>
</dbReference>
<reference evidence="1" key="3">
    <citation type="submission" date="2020-12" db="UniProtKB">
        <authorList>
            <consortium name="EnsemblPlants"/>
        </authorList>
    </citation>
    <scope>IDENTIFICATION</scope>
</reference>
<name>A9T7U9_PHYPA</name>
<keyword evidence="2" id="KW-1185">Reference proteome</keyword>
<reference evidence="1 2" key="1">
    <citation type="journal article" date="2008" name="Science">
        <title>The Physcomitrella genome reveals evolutionary insights into the conquest of land by plants.</title>
        <authorList>
            <person name="Rensing S."/>
            <person name="Lang D."/>
            <person name="Zimmer A."/>
            <person name="Terry A."/>
            <person name="Salamov A."/>
            <person name="Shapiro H."/>
            <person name="Nishiyama T."/>
            <person name="Perroud P.-F."/>
            <person name="Lindquist E."/>
            <person name="Kamisugi Y."/>
            <person name="Tanahashi T."/>
            <person name="Sakakibara K."/>
            <person name="Fujita T."/>
            <person name="Oishi K."/>
            <person name="Shin-I T."/>
            <person name="Kuroki Y."/>
            <person name="Toyoda A."/>
            <person name="Suzuki Y."/>
            <person name="Hashimoto A."/>
            <person name="Yamaguchi K."/>
            <person name="Sugano A."/>
            <person name="Kohara Y."/>
            <person name="Fujiyama A."/>
            <person name="Anterola A."/>
            <person name="Aoki S."/>
            <person name="Ashton N."/>
            <person name="Barbazuk W.B."/>
            <person name="Barker E."/>
            <person name="Bennetzen J."/>
            <person name="Bezanilla M."/>
            <person name="Blankenship R."/>
            <person name="Cho S.H."/>
            <person name="Dutcher S."/>
            <person name="Estelle M."/>
            <person name="Fawcett J.A."/>
            <person name="Gundlach H."/>
            <person name="Hanada K."/>
            <person name="Heyl A."/>
            <person name="Hicks K.A."/>
            <person name="Hugh J."/>
            <person name="Lohr M."/>
            <person name="Mayer K."/>
            <person name="Melkozernov A."/>
            <person name="Murata T."/>
            <person name="Nelson D."/>
            <person name="Pils B."/>
            <person name="Prigge M."/>
            <person name="Reiss B."/>
            <person name="Renner T."/>
            <person name="Rombauts S."/>
            <person name="Rushton P."/>
            <person name="Sanderfoot A."/>
            <person name="Schween G."/>
            <person name="Shiu S.-H."/>
            <person name="Stueber K."/>
            <person name="Theodoulou F.L."/>
            <person name="Tu H."/>
            <person name="Van de Peer Y."/>
            <person name="Verrier P.J."/>
            <person name="Waters E."/>
            <person name="Wood A."/>
            <person name="Yang L."/>
            <person name="Cove D."/>
            <person name="Cuming A."/>
            <person name="Hasebe M."/>
            <person name="Lucas S."/>
            <person name="Mishler D.B."/>
            <person name="Reski R."/>
            <person name="Grigoriev I."/>
            <person name="Quatrano R.S."/>
            <person name="Boore J.L."/>
        </authorList>
    </citation>
    <scope>NUCLEOTIDE SEQUENCE [LARGE SCALE GENOMIC DNA]</scope>
    <source>
        <strain evidence="1 2">cv. Gransden 2004</strain>
    </source>
</reference>
<evidence type="ECO:0000313" key="1">
    <source>
        <dbReference type="EnsemblPlants" id="Pp3c6_5060V3.3"/>
    </source>
</evidence>
<dbReference type="HOGENOM" id="CLU_1206529_0_0_1"/>